<dbReference type="RefSeq" id="WP_055475073.1">
    <property type="nucleotide sequence ID" value="NZ_CBDRNE010000007.1"/>
</dbReference>
<dbReference type="EMBL" id="CP121270">
    <property type="protein sequence ID" value="WFP26478.1"/>
    <property type="molecule type" value="Genomic_DNA"/>
</dbReference>
<protein>
    <submittedName>
        <fullName evidence="10">Sigma-70 family RNA polymerase sigma factor</fullName>
    </submittedName>
</protein>
<feature type="domain" description="RNA polymerase sigma factor 70 region 4 type 2" evidence="8">
    <location>
        <begin position="101"/>
        <end position="152"/>
    </location>
</feature>
<evidence type="ECO:0000313" key="12">
    <source>
        <dbReference type="Proteomes" id="UP001213504"/>
    </source>
</evidence>
<dbReference type="Pfam" id="PF08281">
    <property type="entry name" value="Sigma70_r4_2"/>
    <property type="match status" value="1"/>
</dbReference>
<sequence>MVPTSEFEDLRPQLTTMAFRMLGSIHDAEDAVQSTWLNSLRVDGTEIRNPAAWLTTTLTRVCLDQLRARGRRQEDPLFADALPAEAVAADELYLQRENVSRALMVVLDRLTPSQRVAYVLHDLFAVPFGEVATILDTSVDGAKKHASRARGRIASSRLNSELDPELPSGDASLVVDAFLAAARGGSLDAMVALLAEDCIRVADRSLVPPDTPTVVRGARAVAEETRFFADRIRASTPMWLGGRMVHVIAPGGHPLAVIDVVVVDGRVARVDIRRMTFATVSEWS</sequence>
<dbReference type="Gene3D" id="1.10.1740.10">
    <property type="match status" value="1"/>
</dbReference>
<evidence type="ECO:0000256" key="3">
    <source>
        <dbReference type="ARBA" id="ARBA00023015"/>
    </source>
</evidence>
<keyword evidence="11" id="KW-1185">Reference proteome</keyword>
<dbReference type="NCBIfam" id="TIGR02937">
    <property type="entry name" value="sigma70-ECF"/>
    <property type="match status" value="1"/>
</dbReference>
<dbReference type="Proteomes" id="UP001213504">
    <property type="component" value="Chromosome"/>
</dbReference>
<dbReference type="GO" id="GO:0006352">
    <property type="term" value="P:DNA-templated transcription initiation"/>
    <property type="evidence" value="ECO:0007669"/>
    <property type="project" value="InterPro"/>
</dbReference>
<comment type="similarity">
    <text evidence="1">Belongs to the sigma-70 factor family. ECF subfamily.</text>
</comment>
<dbReference type="Proteomes" id="UP001152308">
    <property type="component" value="Unassembled WGS sequence"/>
</dbReference>
<dbReference type="InterPro" id="IPR013324">
    <property type="entry name" value="RNA_pol_sigma_r3/r4-like"/>
</dbReference>
<reference evidence="9" key="2">
    <citation type="submission" date="2022-01" db="EMBL/GenBank/DDBJ databases">
        <authorList>
            <person name="Sanchez-Suarez J."/>
            <person name="Villamil L."/>
            <person name="Diaz L.E."/>
        </authorList>
    </citation>
    <scope>NUCLEOTIDE SEQUENCE</scope>
    <source>
        <strain evidence="9">EUFUS-Z928</strain>
    </source>
</reference>
<dbReference type="AlphaFoldDB" id="A0AAX3TC33"/>
<dbReference type="PANTHER" id="PTHR30173:SF43">
    <property type="entry name" value="ECF RNA POLYMERASE SIGMA FACTOR SIGI-RELATED"/>
    <property type="match status" value="1"/>
</dbReference>
<evidence type="ECO:0000313" key="10">
    <source>
        <dbReference type="EMBL" id="WFP26478.1"/>
    </source>
</evidence>
<proteinExistence type="inferred from homology"/>
<dbReference type="InterPro" id="IPR013249">
    <property type="entry name" value="RNA_pol_sigma70_r4_t2"/>
</dbReference>
<evidence type="ECO:0000256" key="2">
    <source>
        <dbReference type="ARBA" id="ARBA00011344"/>
    </source>
</evidence>
<reference evidence="10" key="3">
    <citation type="submission" date="2023-04" db="EMBL/GenBank/DDBJ databases">
        <title>Complete genome sequence of a phthalic acid esters degrading bacterial strain.</title>
        <authorList>
            <person name="Weng L."/>
            <person name="Jia Y."/>
            <person name="Ren L."/>
        </authorList>
    </citation>
    <scope>NUCLEOTIDE SEQUENCE</scope>
    <source>
        <strain evidence="10">RL-LY01</strain>
    </source>
</reference>
<dbReference type="InterPro" id="IPR032710">
    <property type="entry name" value="NTF2-like_dom_sf"/>
</dbReference>
<accession>A0AAX3TC33</accession>
<dbReference type="Gene3D" id="1.10.10.10">
    <property type="entry name" value="Winged helix-like DNA-binding domain superfamily/Winged helix DNA-binding domain"/>
    <property type="match status" value="1"/>
</dbReference>
<dbReference type="GO" id="GO:0016987">
    <property type="term" value="F:sigma factor activity"/>
    <property type="evidence" value="ECO:0007669"/>
    <property type="project" value="UniProtKB-KW"/>
</dbReference>
<dbReference type="PANTHER" id="PTHR30173">
    <property type="entry name" value="SIGMA 19 FACTOR"/>
    <property type="match status" value="1"/>
</dbReference>
<gene>
    <name evidence="9" type="ORF">L2299_03015</name>
    <name evidence="10" type="ORF">P9A14_08300</name>
</gene>
<keyword evidence="4" id="KW-0731">Sigma factor</keyword>
<dbReference type="EMBL" id="JAKJLQ010000002">
    <property type="protein sequence ID" value="MDF6100017.1"/>
    <property type="molecule type" value="Genomic_DNA"/>
</dbReference>
<dbReference type="InterPro" id="IPR036388">
    <property type="entry name" value="WH-like_DNA-bd_sf"/>
</dbReference>
<dbReference type="Gene3D" id="3.10.450.50">
    <property type="match status" value="1"/>
</dbReference>
<keyword evidence="3" id="KW-0805">Transcription regulation</keyword>
<organism evidence="10 12">
    <name type="scientific">Gordonia hongkongensis</name>
    <dbReference type="NCBI Taxonomy" id="1701090"/>
    <lineage>
        <taxon>Bacteria</taxon>
        <taxon>Bacillati</taxon>
        <taxon>Actinomycetota</taxon>
        <taxon>Actinomycetes</taxon>
        <taxon>Mycobacteriales</taxon>
        <taxon>Gordoniaceae</taxon>
        <taxon>Gordonia</taxon>
    </lineage>
</organism>
<reference evidence="9" key="1">
    <citation type="journal article" date="2022" name="Data Brief">
        <title>Draft genome sequence data of Gordonia hongkongensis strain EUFUS-Z928 isolated from the octocoral Eunicea fusca.</title>
        <authorList>
            <person name="Sanchez-Suarez J."/>
            <person name="Diaz L."/>
            <person name="Melo-Bolivar J."/>
            <person name="Villamil L."/>
        </authorList>
    </citation>
    <scope>NUCLEOTIDE SEQUENCE</scope>
    <source>
        <strain evidence="9">EUFUS-Z928</strain>
    </source>
</reference>
<dbReference type="InterPro" id="IPR013325">
    <property type="entry name" value="RNA_pol_sigma_r2"/>
</dbReference>
<evidence type="ECO:0000313" key="11">
    <source>
        <dbReference type="Proteomes" id="UP001152308"/>
    </source>
</evidence>
<evidence type="ECO:0000259" key="7">
    <source>
        <dbReference type="Pfam" id="PF04542"/>
    </source>
</evidence>
<evidence type="ECO:0000256" key="4">
    <source>
        <dbReference type="ARBA" id="ARBA00023082"/>
    </source>
</evidence>
<dbReference type="InterPro" id="IPR014284">
    <property type="entry name" value="RNA_pol_sigma-70_dom"/>
</dbReference>
<dbReference type="SUPFAM" id="SSF88946">
    <property type="entry name" value="Sigma2 domain of RNA polymerase sigma factors"/>
    <property type="match status" value="1"/>
</dbReference>
<evidence type="ECO:0000256" key="1">
    <source>
        <dbReference type="ARBA" id="ARBA00010641"/>
    </source>
</evidence>
<feature type="domain" description="RNA polymerase sigma-70 region 2" evidence="7">
    <location>
        <begin position="7"/>
        <end position="72"/>
    </location>
</feature>
<dbReference type="Pfam" id="PF04542">
    <property type="entry name" value="Sigma70_r2"/>
    <property type="match status" value="1"/>
</dbReference>
<evidence type="ECO:0000256" key="6">
    <source>
        <dbReference type="ARBA" id="ARBA00023163"/>
    </source>
</evidence>
<evidence type="ECO:0000259" key="8">
    <source>
        <dbReference type="Pfam" id="PF08281"/>
    </source>
</evidence>
<evidence type="ECO:0000256" key="5">
    <source>
        <dbReference type="ARBA" id="ARBA00023125"/>
    </source>
</evidence>
<keyword evidence="5" id="KW-0238">DNA-binding</keyword>
<name>A0AAX3TC33_9ACTN</name>
<keyword evidence="6" id="KW-0804">Transcription</keyword>
<dbReference type="SUPFAM" id="SSF88659">
    <property type="entry name" value="Sigma3 and sigma4 domains of RNA polymerase sigma factors"/>
    <property type="match status" value="1"/>
</dbReference>
<comment type="subunit">
    <text evidence="2">Interacts transiently with the RNA polymerase catalytic core formed by RpoA, RpoB, RpoC and RpoZ (2 alpha, 1 beta, 1 beta' and 1 omega subunit) to form the RNA polymerase holoenzyme that can initiate transcription.</text>
</comment>
<dbReference type="InterPro" id="IPR052704">
    <property type="entry name" value="ECF_Sigma-70_Domain"/>
</dbReference>
<evidence type="ECO:0000313" key="9">
    <source>
        <dbReference type="EMBL" id="MDF6100017.1"/>
    </source>
</evidence>
<dbReference type="InterPro" id="IPR007627">
    <property type="entry name" value="RNA_pol_sigma70_r2"/>
</dbReference>
<dbReference type="GO" id="GO:0003677">
    <property type="term" value="F:DNA binding"/>
    <property type="evidence" value="ECO:0007669"/>
    <property type="project" value="UniProtKB-KW"/>
</dbReference>
<dbReference type="SUPFAM" id="SSF54427">
    <property type="entry name" value="NTF2-like"/>
    <property type="match status" value="1"/>
</dbReference>